<dbReference type="STRING" id="1531966.A0A0A1SRN5"/>
<dbReference type="OrthoDB" id="6500128at2759"/>
<dbReference type="PANTHER" id="PTHR24223">
    <property type="entry name" value="ATP-BINDING CASSETTE SUB-FAMILY C"/>
    <property type="match status" value="1"/>
</dbReference>
<dbReference type="GO" id="GO:0005524">
    <property type="term" value="F:ATP binding"/>
    <property type="evidence" value="ECO:0007669"/>
    <property type="project" value="UniProtKB-KW"/>
</dbReference>
<evidence type="ECO:0000256" key="1">
    <source>
        <dbReference type="ARBA" id="ARBA00022741"/>
    </source>
</evidence>
<reference evidence="3 4" key="1">
    <citation type="journal article" date="2015" name="Genome Announc.">
        <title>Draft Genome Sequence and Gene Annotation of the Entomopathogenic Fungus Verticillium hemipterigenum.</title>
        <authorList>
            <person name="Horn F."/>
            <person name="Habel A."/>
            <person name="Scharf D.H."/>
            <person name="Dworschak J."/>
            <person name="Brakhage A.A."/>
            <person name="Guthke R."/>
            <person name="Hertweck C."/>
            <person name="Linde J."/>
        </authorList>
    </citation>
    <scope>NUCLEOTIDE SEQUENCE [LARGE SCALE GENOMIC DNA]</scope>
</reference>
<dbReference type="EMBL" id="CDHN01000001">
    <property type="protein sequence ID" value="CEJ83113.1"/>
    <property type="molecule type" value="Genomic_DNA"/>
</dbReference>
<accession>A0A0A1SRN5</accession>
<gene>
    <name evidence="3" type="ORF">VHEMI03140</name>
</gene>
<organism evidence="3 4">
    <name type="scientific">[Torrubiella] hemipterigena</name>
    <dbReference type="NCBI Taxonomy" id="1531966"/>
    <lineage>
        <taxon>Eukaryota</taxon>
        <taxon>Fungi</taxon>
        <taxon>Dikarya</taxon>
        <taxon>Ascomycota</taxon>
        <taxon>Pezizomycotina</taxon>
        <taxon>Sordariomycetes</taxon>
        <taxon>Hypocreomycetidae</taxon>
        <taxon>Hypocreales</taxon>
        <taxon>Clavicipitaceae</taxon>
        <taxon>Clavicipitaceae incertae sedis</taxon>
        <taxon>'Torrubiella' clade</taxon>
    </lineage>
</organism>
<dbReference type="PANTHER" id="PTHR24223:SF399">
    <property type="entry name" value="ABC TRANSPORTER ATNG"/>
    <property type="match status" value="1"/>
</dbReference>
<keyword evidence="4" id="KW-1185">Reference proteome</keyword>
<dbReference type="InterPro" id="IPR050173">
    <property type="entry name" value="ABC_transporter_C-like"/>
</dbReference>
<keyword evidence="2" id="KW-0067">ATP-binding</keyword>
<dbReference type="AlphaFoldDB" id="A0A0A1SRN5"/>
<name>A0A0A1SRN5_9HYPO</name>
<protein>
    <recommendedName>
        <fullName evidence="5">ABC transporter domain-containing protein</fullName>
    </recommendedName>
</protein>
<dbReference type="GO" id="GO:0042626">
    <property type="term" value="F:ATPase-coupled transmembrane transporter activity"/>
    <property type="evidence" value="ECO:0007669"/>
    <property type="project" value="TreeGrafter"/>
</dbReference>
<evidence type="ECO:0000256" key="2">
    <source>
        <dbReference type="ARBA" id="ARBA00022840"/>
    </source>
</evidence>
<evidence type="ECO:0000313" key="4">
    <source>
        <dbReference type="Proteomes" id="UP000039046"/>
    </source>
</evidence>
<dbReference type="InterPro" id="IPR027417">
    <property type="entry name" value="P-loop_NTPase"/>
</dbReference>
<dbReference type="Proteomes" id="UP000039046">
    <property type="component" value="Unassembled WGS sequence"/>
</dbReference>
<dbReference type="SUPFAM" id="SSF52540">
    <property type="entry name" value="P-loop containing nucleoside triphosphate hydrolases"/>
    <property type="match status" value="1"/>
</dbReference>
<proteinExistence type="predicted"/>
<dbReference type="GO" id="GO:0016020">
    <property type="term" value="C:membrane"/>
    <property type="evidence" value="ECO:0007669"/>
    <property type="project" value="TreeGrafter"/>
</dbReference>
<evidence type="ECO:0000313" key="3">
    <source>
        <dbReference type="EMBL" id="CEJ83113.1"/>
    </source>
</evidence>
<sequence>MLLQALLGDINLSAGALEVADESIAYCGHNHWLQSYIIRSNIIGCYVMDAEWYLTVVLACGLVQEFGSLQQGDATKLSHNGSSLSASQKIKIGLARAVYSRAPIMIFDDIISGLDKDSAKAIVNALFSREYGLLRALDTTVIFTARQCKLPYIYT</sequence>
<keyword evidence="1" id="KW-0547">Nucleotide-binding</keyword>
<evidence type="ECO:0008006" key="5">
    <source>
        <dbReference type="Google" id="ProtNLM"/>
    </source>
</evidence>
<dbReference type="Gene3D" id="3.40.50.300">
    <property type="entry name" value="P-loop containing nucleotide triphosphate hydrolases"/>
    <property type="match status" value="1"/>
</dbReference>
<dbReference type="HOGENOM" id="CLU_000604_28_2_1"/>